<gene>
    <name evidence="2" type="ORF">SAMN05661044_03013</name>
</gene>
<evidence type="ECO:0000313" key="2">
    <source>
        <dbReference type="EMBL" id="SEL65788.1"/>
    </source>
</evidence>
<proteinExistence type="predicted"/>
<feature type="transmembrane region" description="Helical" evidence="1">
    <location>
        <begin position="112"/>
        <end position="134"/>
    </location>
</feature>
<feature type="transmembrane region" description="Helical" evidence="1">
    <location>
        <begin position="81"/>
        <end position="100"/>
    </location>
</feature>
<protein>
    <recommendedName>
        <fullName evidence="4">DUF4199 domain-containing protein</fullName>
    </recommendedName>
</protein>
<name>A0A1H7S0B5_OLID1</name>
<organism evidence="2 3">
    <name type="scientific">Olivibacter domesticus</name>
    <name type="common">Pseudosphingobacterium domesticum</name>
    <dbReference type="NCBI Taxonomy" id="407022"/>
    <lineage>
        <taxon>Bacteria</taxon>
        <taxon>Pseudomonadati</taxon>
        <taxon>Bacteroidota</taxon>
        <taxon>Sphingobacteriia</taxon>
        <taxon>Sphingobacteriales</taxon>
        <taxon>Sphingobacteriaceae</taxon>
        <taxon>Olivibacter</taxon>
    </lineage>
</organism>
<sequence>MKHAWPYGVLIGILSGIWIFVIQKFGAYNLSTISSNGFLGITWMEYLSVLIPFVGLYFGIRSYKNTLPNADISFFRAFVQGFMILLVGGALAGLATAILLQYERQPYTEEYIGRFGGALLVGILLNFAVSLWFMNRPRNL</sequence>
<evidence type="ECO:0008006" key="4">
    <source>
        <dbReference type="Google" id="ProtNLM"/>
    </source>
</evidence>
<accession>A0A1H7S0B5</accession>
<keyword evidence="3" id="KW-1185">Reference proteome</keyword>
<dbReference type="EMBL" id="FOAF01000003">
    <property type="protein sequence ID" value="SEL65788.1"/>
    <property type="molecule type" value="Genomic_DNA"/>
</dbReference>
<dbReference type="STRING" id="407022.SAMN05661044_03013"/>
<evidence type="ECO:0000256" key="1">
    <source>
        <dbReference type="SAM" id="Phobius"/>
    </source>
</evidence>
<dbReference type="OrthoDB" id="796718at2"/>
<keyword evidence="1" id="KW-1133">Transmembrane helix</keyword>
<dbReference type="InterPro" id="IPR025250">
    <property type="entry name" value="DUF4199"/>
</dbReference>
<feature type="transmembrane region" description="Helical" evidence="1">
    <location>
        <begin position="38"/>
        <end position="60"/>
    </location>
</feature>
<feature type="transmembrane region" description="Helical" evidence="1">
    <location>
        <begin position="7"/>
        <end position="26"/>
    </location>
</feature>
<dbReference type="Proteomes" id="UP000199421">
    <property type="component" value="Unassembled WGS sequence"/>
</dbReference>
<dbReference type="Pfam" id="PF13858">
    <property type="entry name" value="DUF4199"/>
    <property type="match status" value="1"/>
</dbReference>
<dbReference type="AlphaFoldDB" id="A0A1H7S0B5"/>
<evidence type="ECO:0000313" key="3">
    <source>
        <dbReference type="Proteomes" id="UP000199421"/>
    </source>
</evidence>
<keyword evidence="1" id="KW-0472">Membrane</keyword>
<reference evidence="3" key="1">
    <citation type="submission" date="2016-10" db="EMBL/GenBank/DDBJ databases">
        <authorList>
            <person name="Varghese N."/>
            <person name="Submissions S."/>
        </authorList>
    </citation>
    <scope>NUCLEOTIDE SEQUENCE [LARGE SCALE GENOMIC DNA]</scope>
    <source>
        <strain evidence="3">DSM 18733</strain>
    </source>
</reference>
<keyword evidence="1" id="KW-0812">Transmembrane</keyword>
<dbReference type="RefSeq" id="WP_093326089.1">
    <property type="nucleotide sequence ID" value="NZ_FOAF01000003.1"/>
</dbReference>